<organism evidence="3 4">
    <name type="scientific">Fibrella aestuarina BUZ 2</name>
    <dbReference type="NCBI Taxonomy" id="1166018"/>
    <lineage>
        <taxon>Bacteria</taxon>
        <taxon>Pseudomonadati</taxon>
        <taxon>Bacteroidota</taxon>
        <taxon>Cytophagia</taxon>
        <taxon>Cytophagales</taxon>
        <taxon>Spirosomataceae</taxon>
        <taxon>Fibrella</taxon>
    </lineage>
</organism>
<dbReference type="Pfam" id="PF06580">
    <property type="entry name" value="His_kinase"/>
    <property type="match status" value="1"/>
</dbReference>
<dbReference type="InterPro" id="IPR050640">
    <property type="entry name" value="Bact_2-comp_sensor_kinase"/>
</dbReference>
<feature type="domain" description="Signal transduction histidine kinase internal region" evidence="2">
    <location>
        <begin position="147"/>
        <end position="226"/>
    </location>
</feature>
<proteinExistence type="predicted"/>
<gene>
    <name evidence="3" type="ORF">FAES_1324</name>
</gene>
<dbReference type="KEGG" id="fae:FAES_1324"/>
<dbReference type="InterPro" id="IPR010559">
    <property type="entry name" value="Sig_transdc_His_kin_internal"/>
</dbReference>
<sequence>MVLYHLLAWLAYGFYEGVLIVNVVLGRSLSVPYLLAYYITFSIPFYINALWLLPRFYQNRAYGSYAIGLLLTVGGTLLIKYWWQYSLFPAVNWSVSHISETPQQFVVLNLFYIIEFLIYSFVYWFATGVTRLEREKAKLQSELLNSKLEYLRLQINPHFLFNTLNFFYSKALPVSQPLANGVILLSDMMRYALSEDQPDRKVPLRLEVQHVENFIQMQRLRFGDKLQIDYRLIGNPGTLRILPLILITFIENVFKHGELHDADNPAQIYLFVHAEHVQLHIHNLHKAGMKEHSSGIGVENCRKRLYMVYRNRADLVVSNTTDHYNLSLTIQLTS</sequence>
<dbReference type="PANTHER" id="PTHR34220">
    <property type="entry name" value="SENSOR HISTIDINE KINASE YPDA"/>
    <property type="match status" value="1"/>
</dbReference>
<reference evidence="3 4" key="1">
    <citation type="journal article" date="2012" name="J. Bacteriol.">
        <title>Genome Sequence of Fibrella aestuarina BUZ 2T, a Filamentous Marine Bacterium.</title>
        <authorList>
            <person name="Filippini M."/>
            <person name="Qi W."/>
            <person name="Blom J."/>
            <person name="Goesmann A."/>
            <person name="Smits T.H."/>
            <person name="Bagheri H.C."/>
        </authorList>
    </citation>
    <scope>NUCLEOTIDE SEQUENCE [LARGE SCALE GENOMIC DNA]</scope>
    <source>
        <strain evidence="4">BUZ 2T</strain>
    </source>
</reference>
<accession>I0K5D1</accession>
<keyword evidence="1" id="KW-0472">Membrane</keyword>
<name>I0K5D1_9BACT</name>
<dbReference type="HOGENOM" id="CLU_020473_1_0_10"/>
<evidence type="ECO:0000313" key="4">
    <source>
        <dbReference type="Proteomes" id="UP000011058"/>
    </source>
</evidence>
<dbReference type="EMBL" id="HE796683">
    <property type="protein sequence ID" value="CCG99334.1"/>
    <property type="molecule type" value="Genomic_DNA"/>
</dbReference>
<dbReference type="GO" id="GO:0000155">
    <property type="term" value="F:phosphorelay sensor kinase activity"/>
    <property type="evidence" value="ECO:0007669"/>
    <property type="project" value="InterPro"/>
</dbReference>
<dbReference type="Proteomes" id="UP000011058">
    <property type="component" value="Chromosome"/>
</dbReference>
<evidence type="ECO:0000259" key="2">
    <source>
        <dbReference type="Pfam" id="PF06580"/>
    </source>
</evidence>
<dbReference type="PATRIC" id="fig|1166018.3.peg.3053"/>
<feature type="transmembrane region" description="Helical" evidence="1">
    <location>
        <begin position="103"/>
        <end position="126"/>
    </location>
</feature>
<feature type="transmembrane region" description="Helical" evidence="1">
    <location>
        <begin position="7"/>
        <end position="25"/>
    </location>
</feature>
<evidence type="ECO:0000313" key="3">
    <source>
        <dbReference type="EMBL" id="CCG99334.1"/>
    </source>
</evidence>
<dbReference type="PANTHER" id="PTHR34220:SF7">
    <property type="entry name" value="SENSOR HISTIDINE KINASE YPDA"/>
    <property type="match status" value="1"/>
</dbReference>
<evidence type="ECO:0000256" key="1">
    <source>
        <dbReference type="SAM" id="Phobius"/>
    </source>
</evidence>
<feature type="transmembrane region" description="Helical" evidence="1">
    <location>
        <begin position="65"/>
        <end position="83"/>
    </location>
</feature>
<feature type="transmembrane region" description="Helical" evidence="1">
    <location>
        <begin position="31"/>
        <end position="53"/>
    </location>
</feature>
<dbReference type="eggNOG" id="COG2972">
    <property type="taxonomic scope" value="Bacteria"/>
</dbReference>
<dbReference type="GO" id="GO:0016020">
    <property type="term" value="C:membrane"/>
    <property type="evidence" value="ECO:0007669"/>
    <property type="project" value="InterPro"/>
</dbReference>
<keyword evidence="1" id="KW-0812">Transmembrane</keyword>
<dbReference type="STRING" id="1166018.FAES_1324"/>
<keyword evidence="1" id="KW-1133">Transmembrane helix</keyword>
<keyword evidence="4" id="KW-1185">Reference proteome</keyword>
<dbReference type="AlphaFoldDB" id="I0K5D1"/>
<protein>
    <submittedName>
        <fullName evidence="3">Sensor protein lytS</fullName>
    </submittedName>
</protein>